<dbReference type="PANTHER" id="PTHR21240">
    <property type="entry name" value="2-AMINO-3-CARBOXYLMUCONATE-6-SEMIALDEHYDE DECARBOXYLASE"/>
    <property type="match status" value="1"/>
</dbReference>
<gene>
    <name evidence="3" type="ORF">ABN611_36215</name>
</gene>
<dbReference type="InterPro" id="IPR032466">
    <property type="entry name" value="Metal_Hydrolase"/>
</dbReference>
<dbReference type="InterPro" id="IPR006680">
    <property type="entry name" value="Amidohydro-rel"/>
</dbReference>
<evidence type="ECO:0000313" key="3">
    <source>
        <dbReference type="EMBL" id="XBV23995.1"/>
    </source>
</evidence>
<keyword evidence="1" id="KW-0456">Lyase</keyword>
<accession>A0AAU7TBQ2</accession>
<protein>
    <submittedName>
        <fullName evidence="3">Amidohydrolase family protein</fullName>
    </submittedName>
</protein>
<dbReference type="SUPFAM" id="SSF51556">
    <property type="entry name" value="Metallo-dependent hydrolases"/>
    <property type="match status" value="1"/>
</dbReference>
<feature type="domain" description="Amidohydrolase-related" evidence="2">
    <location>
        <begin position="8"/>
        <end position="256"/>
    </location>
</feature>
<sequence>MHLQLGQDAAMRGFGAHRAGDYLTQAGGLDVRNAAALVMAPEGRPEETRRLNDLVLQLHREDERWLPLCSVHPHDGDAALAEIDRVAEAGAKGFKLHPNTQAFDLGDERVAAVVQRIATHGVPVLFDGYSPVDPFQPGKFVKLSMGVPDAQIIIAHALGQRFAELMVYDVLTKFPDLWSRNIWVDLSFSGALYADSPFREQFAWSIRRVGVDRLLLGSDYPLGGIGSALAALDTLGFTADEQRAIAHDNAVKLFGLDV</sequence>
<dbReference type="Pfam" id="PF04909">
    <property type="entry name" value="Amidohydro_2"/>
    <property type="match status" value="1"/>
</dbReference>
<dbReference type="AlphaFoldDB" id="A0AAU7TBQ2"/>
<evidence type="ECO:0000259" key="2">
    <source>
        <dbReference type="Pfam" id="PF04909"/>
    </source>
</evidence>
<proteinExistence type="predicted"/>
<dbReference type="PANTHER" id="PTHR21240:SF28">
    <property type="entry name" value="ISO-OROTATE DECARBOXYLASE (EUROFUNG)"/>
    <property type="match status" value="1"/>
</dbReference>
<dbReference type="InterPro" id="IPR032465">
    <property type="entry name" value="ACMSD"/>
</dbReference>
<organism evidence="3">
    <name type="scientific">Kribbella sp. HUAS MG21</name>
    <dbReference type="NCBI Taxonomy" id="3160966"/>
    <lineage>
        <taxon>Bacteria</taxon>
        <taxon>Bacillati</taxon>
        <taxon>Actinomycetota</taxon>
        <taxon>Actinomycetes</taxon>
        <taxon>Propionibacteriales</taxon>
        <taxon>Kribbellaceae</taxon>
        <taxon>Kribbella</taxon>
    </lineage>
</organism>
<name>A0AAU7TBQ2_9ACTN</name>
<dbReference type="GO" id="GO:0019748">
    <property type="term" value="P:secondary metabolic process"/>
    <property type="evidence" value="ECO:0007669"/>
    <property type="project" value="TreeGrafter"/>
</dbReference>
<dbReference type="GO" id="GO:0016831">
    <property type="term" value="F:carboxy-lyase activity"/>
    <property type="evidence" value="ECO:0007669"/>
    <property type="project" value="InterPro"/>
</dbReference>
<evidence type="ECO:0000256" key="1">
    <source>
        <dbReference type="ARBA" id="ARBA00023239"/>
    </source>
</evidence>
<dbReference type="EMBL" id="CP158165">
    <property type="protein sequence ID" value="XBV23995.1"/>
    <property type="molecule type" value="Genomic_DNA"/>
</dbReference>
<dbReference type="GO" id="GO:0005737">
    <property type="term" value="C:cytoplasm"/>
    <property type="evidence" value="ECO:0007669"/>
    <property type="project" value="TreeGrafter"/>
</dbReference>
<dbReference type="RefSeq" id="WP_350276821.1">
    <property type="nucleotide sequence ID" value="NZ_CP158165.1"/>
</dbReference>
<reference evidence="3" key="1">
    <citation type="submission" date="2024-06" db="EMBL/GenBank/DDBJ databases">
        <title>Kribbella sp. strain HUAS MG21 genome sequences.</title>
        <authorList>
            <person name="Mo P."/>
        </authorList>
    </citation>
    <scope>NUCLEOTIDE SEQUENCE</scope>
    <source>
        <strain evidence="3">HUAS MG21</strain>
    </source>
</reference>
<dbReference type="Gene3D" id="3.20.20.140">
    <property type="entry name" value="Metal-dependent hydrolases"/>
    <property type="match status" value="1"/>
</dbReference>
<dbReference type="GO" id="GO:0016787">
    <property type="term" value="F:hydrolase activity"/>
    <property type="evidence" value="ECO:0007669"/>
    <property type="project" value="InterPro"/>
</dbReference>